<proteinExistence type="predicted"/>
<accession>A0A2T9XXC2</accession>
<evidence type="ECO:0000313" key="1">
    <source>
        <dbReference type="EMBL" id="PVU84728.1"/>
    </source>
</evidence>
<organism evidence="1 2">
    <name type="scientific">Smittium megazygosporum</name>
    <dbReference type="NCBI Taxonomy" id="133381"/>
    <lineage>
        <taxon>Eukaryota</taxon>
        <taxon>Fungi</taxon>
        <taxon>Fungi incertae sedis</taxon>
        <taxon>Zoopagomycota</taxon>
        <taxon>Kickxellomycotina</taxon>
        <taxon>Harpellomycetes</taxon>
        <taxon>Harpellales</taxon>
        <taxon>Legeriomycetaceae</taxon>
        <taxon>Smittium</taxon>
    </lineage>
</organism>
<reference evidence="1 2" key="1">
    <citation type="journal article" date="2018" name="MBio">
        <title>Comparative Genomics Reveals the Core Gene Toolbox for the Fungus-Insect Symbiosis.</title>
        <authorList>
            <person name="Wang Y."/>
            <person name="Stata M."/>
            <person name="Wang W."/>
            <person name="Stajich J.E."/>
            <person name="White M.M."/>
            <person name="Moncalvo J.M."/>
        </authorList>
    </citation>
    <scope>NUCLEOTIDE SEQUENCE [LARGE SCALE GENOMIC DNA]</scope>
    <source>
        <strain evidence="1 2">SC-DP-2</strain>
    </source>
</reference>
<sequence>MSEGLPPKFKGEDHEIPGLPNWIRTFKLVSALKKWDEATKLMVLEVWLENKTQSILSESPTLLAKEFDNPEERKGGIIKLYKLEKEEDEILESFCYRFERYCETIPKGFLTPEIKKDAFLLALYIIDHEIYFRTITNIETKTAKQAIEAERYSLIS</sequence>
<dbReference type="AlphaFoldDB" id="A0A2T9XXC2"/>
<gene>
    <name evidence="1" type="ORF">BB560_007285</name>
</gene>
<keyword evidence="2" id="KW-1185">Reference proteome</keyword>
<comment type="caution">
    <text evidence="1">The sequence shown here is derived from an EMBL/GenBank/DDBJ whole genome shotgun (WGS) entry which is preliminary data.</text>
</comment>
<name>A0A2T9XXC2_9FUNG</name>
<dbReference type="Proteomes" id="UP000245609">
    <property type="component" value="Unassembled WGS sequence"/>
</dbReference>
<dbReference type="EMBL" id="MBFS01003838">
    <property type="protein sequence ID" value="PVU84728.1"/>
    <property type="molecule type" value="Genomic_DNA"/>
</dbReference>
<protein>
    <submittedName>
        <fullName evidence="1">Uncharacterized protein</fullName>
    </submittedName>
</protein>
<evidence type="ECO:0000313" key="2">
    <source>
        <dbReference type="Proteomes" id="UP000245609"/>
    </source>
</evidence>